<evidence type="ECO:0000256" key="2">
    <source>
        <dbReference type="ARBA" id="ARBA00022801"/>
    </source>
</evidence>
<feature type="domain" description="Ricin B lectin" evidence="6">
    <location>
        <begin position="408"/>
        <end position="509"/>
    </location>
</feature>
<sequence>MKTTKVLKRMFRFFIFLLFSFVTKNMAYLLSTNSRWIIDEKGERTKLACVNWPAHLQPAVAEGLSKQPVDAVAQKIVAMGFNCVRLTWPLDLATNVTLATSVTVRDSFQSLGLNTDISGIETKNPSMIDLPLIEAYQSVVTTLGNYNVMVILDNHLTKPGWCCGNDDGNGFFGDIFFDPATWISGLTYMATSFKDTSNVVGMSLRNELRGPKQNVDDWFKYMLQGAEAVHEANPYALVILSGFSYDTDLSFVRSRPVNLTFSGKLVFELHRYSFTNVDIWSSKNPNDACGEILKIIDDGGGFLLRDFPVFFSEFGIDLRGGNINDDRYIGCILGWAAENDIDWSIWALQGSYYLREGVVGMTEYYGVLDSDWISVRNNSFMQRLSLIQSTLQGPDPQPEVSNLIFHPLTGLCMLQSSLDPTKVNLGRCNQSQPWDYTTDNTLKLKNIPLCLANTGPNAPVKLSEASCSIPSLSQWQPISASNMLLAAKSTNNSLCLDVDGDNNVVATNCKCVNGEDTSCDPMSQWFKIVKVNKANEDGPMERFFFLSVFLLLLPLFFIINITFAFPLSTDSRWIVDDGNKGRRVKLTCVNWPSHLETAVAEGLSKQPLDSIGAKIVSMGFNCVRLTWPLYLATDESFSGIMTVRQSLRKLGLLEAISGFQANNPYILDLPLIKAFQEVVSSLGKHRLMVILDNHISQPGWCCNDNDGNGFFGDKHLNPQLWIRGLKKMATMFANVSSNVVGMSLRNELRGPKQNIKDWYKYMREGAEAVHSVNPNILVIVSGLNYETDLSFLRDKPFEVTFRRKLVFEIHWYGFWSSWEGDNLNKICGRETENIMKMSGFLLEKGFPLFVSEFGIDQRGNNVNDNRFLSCFMAVAADLDLDWALWTLAGSYYVREKTIGYDETYGVLDWSWSSIRNSTILQMISSIQSPFRGPGLMETHPKKIIFHPSTGLCIVRKSLFQLKLGSCDRSESFRISSQRVLSLAEEKILCLKAYERGKSVKLRLYFSESYCSRWKLLSESKMQLSSITKNGESVCLDVDSDSNNIVTKNCKCLEGDASCDPKSQWFKVVTSTRSRCRANPFLQVSPYSKTFLQEPLSVL</sequence>
<evidence type="ECO:0008006" key="9">
    <source>
        <dbReference type="Google" id="ProtNLM"/>
    </source>
</evidence>
<dbReference type="PANTHER" id="PTHR31263">
    <property type="entry name" value="CELLULASE FAMILY PROTEIN (AFU_ORTHOLOGUE AFUA_5G14560)"/>
    <property type="match status" value="1"/>
</dbReference>
<keyword evidence="3" id="KW-0326">Glycosidase</keyword>
<keyword evidence="4" id="KW-0812">Transmembrane</keyword>
<evidence type="ECO:0000256" key="1">
    <source>
        <dbReference type="ARBA" id="ARBA00005641"/>
    </source>
</evidence>
<keyword evidence="8" id="KW-1185">Reference proteome</keyword>
<proteinExistence type="inferred from homology"/>
<reference evidence="7 8" key="1">
    <citation type="submission" date="2021-03" db="EMBL/GenBank/DDBJ databases">
        <authorList>
            <person name="King G.J."/>
            <person name="Bancroft I."/>
            <person name="Baten A."/>
            <person name="Bloomfield J."/>
            <person name="Borpatragohain P."/>
            <person name="He Z."/>
            <person name="Irish N."/>
            <person name="Irwin J."/>
            <person name="Liu K."/>
            <person name="Mauleon R.P."/>
            <person name="Moore J."/>
            <person name="Morris R."/>
            <person name="Ostergaard L."/>
            <person name="Wang B."/>
            <person name="Wells R."/>
        </authorList>
    </citation>
    <scope>NUCLEOTIDE SEQUENCE [LARGE SCALE GENOMIC DNA]</scope>
    <source>
        <strain evidence="7">R-o-18</strain>
        <tissue evidence="7">Leaf</tissue>
    </source>
</reference>
<dbReference type="EMBL" id="JADBGQ010000006">
    <property type="protein sequence ID" value="KAG5394905.1"/>
    <property type="molecule type" value="Genomic_DNA"/>
</dbReference>
<evidence type="ECO:0000256" key="4">
    <source>
        <dbReference type="SAM" id="Phobius"/>
    </source>
</evidence>
<dbReference type="Pfam" id="PF00652">
    <property type="entry name" value="Ricin_B_lectin"/>
    <property type="match status" value="1"/>
</dbReference>
<keyword evidence="4" id="KW-1133">Transmembrane helix</keyword>
<keyword evidence="4" id="KW-0472">Membrane</keyword>
<evidence type="ECO:0000313" key="8">
    <source>
        <dbReference type="Proteomes" id="UP000823674"/>
    </source>
</evidence>
<accession>A0ABQ7M7Y7</accession>
<evidence type="ECO:0000256" key="3">
    <source>
        <dbReference type="ARBA" id="ARBA00023295"/>
    </source>
</evidence>
<organism evidence="7 8">
    <name type="scientific">Brassica rapa subsp. trilocularis</name>
    <dbReference type="NCBI Taxonomy" id="1813537"/>
    <lineage>
        <taxon>Eukaryota</taxon>
        <taxon>Viridiplantae</taxon>
        <taxon>Streptophyta</taxon>
        <taxon>Embryophyta</taxon>
        <taxon>Tracheophyta</taxon>
        <taxon>Spermatophyta</taxon>
        <taxon>Magnoliopsida</taxon>
        <taxon>eudicotyledons</taxon>
        <taxon>Gunneridae</taxon>
        <taxon>Pentapetalae</taxon>
        <taxon>rosids</taxon>
        <taxon>malvids</taxon>
        <taxon>Brassicales</taxon>
        <taxon>Brassicaceae</taxon>
        <taxon>Brassiceae</taxon>
        <taxon>Brassica</taxon>
    </lineage>
</organism>
<dbReference type="InterPro" id="IPR000772">
    <property type="entry name" value="Ricin_B_lectin"/>
</dbReference>
<feature type="domain" description="Glycoside hydrolase family 5" evidence="5">
    <location>
        <begin position="607"/>
        <end position="887"/>
    </location>
</feature>
<dbReference type="PROSITE" id="PS50231">
    <property type="entry name" value="RICIN_B_LECTIN"/>
    <property type="match status" value="1"/>
</dbReference>
<evidence type="ECO:0000259" key="5">
    <source>
        <dbReference type="Pfam" id="PF00150"/>
    </source>
</evidence>
<keyword evidence="2" id="KW-0378">Hydrolase</keyword>
<feature type="domain" description="Glycoside hydrolase family 5" evidence="5">
    <location>
        <begin position="68"/>
        <end position="349"/>
    </location>
</feature>
<dbReference type="Proteomes" id="UP000823674">
    <property type="component" value="Chromosome A06"/>
</dbReference>
<name>A0ABQ7M7Y7_BRACM</name>
<dbReference type="InterPro" id="IPR017853">
    <property type="entry name" value="GH"/>
</dbReference>
<dbReference type="InterPro" id="IPR001547">
    <property type="entry name" value="Glyco_hydro_5"/>
</dbReference>
<dbReference type="SUPFAM" id="SSF51445">
    <property type="entry name" value="(Trans)glycosidases"/>
    <property type="match status" value="2"/>
</dbReference>
<feature type="transmembrane region" description="Helical" evidence="4">
    <location>
        <begin position="543"/>
        <end position="565"/>
    </location>
</feature>
<dbReference type="SUPFAM" id="SSF50370">
    <property type="entry name" value="Ricin B-like lectins"/>
    <property type="match status" value="1"/>
</dbReference>
<dbReference type="Pfam" id="PF00150">
    <property type="entry name" value="Cellulase"/>
    <property type="match status" value="2"/>
</dbReference>
<gene>
    <name evidence="7" type="primary">A06p050760.1_BraROA</name>
    <name evidence="7" type="ORF">IGI04_024868</name>
</gene>
<dbReference type="InterPro" id="IPR035992">
    <property type="entry name" value="Ricin_B-like_lectins"/>
</dbReference>
<dbReference type="PANTHER" id="PTHR31263:SF45">
    <property type="entry name" value="CELLULASE (GLYCOSYL HYDROLASE FAMILY 5) PROTEIN"/>
    <property type="match status" value="1"/>
</dbReference>
<evidence type="ECO:0000259" key="6">
    <source>
        <dbReference type="Pfam" id="PF00652"/>
    </source>
</evidence>
<dbReference type="Gene3D" id="3.20.20.80">
    <property type="entry name" value="Glycosidases"/>
    <property type="match status" value="2"/>
</dbReference>
<evidence type="ECO:0000313" key="7">
    <source>
        <dbReference type="EMBL" id="KAG5394905.1"/>
    </source>
</evidence>
<comment type="similarity">
    <text evidence="1">Belongs to the glycosyl hydrolase 5 (cellulase A) family.</text>
</comment>
<dbReference type="Gene3D" id="2.80.10.50">
    <property type="match status" value="1"/>
</dbReference>
<comment type="caution">
    <text evidence="7">The sequence shown here is derived from an EMBL/GenBank/DDBJ whole genome shotgun (WGS) entry which is preliminary data.</text>
</comment>
<protein>
    <recommendedName>
        <fullName evidence="9">Mannan endo-1,4-beta-mannosidase</fullName>
    </recommendedName>
</protein>